<protein>
    <submittedName>
        <fullName evidence="1">Uncharacterized protein</fullName>
    </submittedName>
</protein>
<reference evidence="1" key="2">
    <citation type="submission" date="2023-06" db="EMBL/GenBank/DDBJ databases">
        <authorList>
            <consortium name="Lawrence Berkeley National Laboratory"/>
            <person name="Haridas S."/>
            <person name="Hensen N."/>
            <person name="Bonometti L."/>
            <person name="Westerberg I."/>
            <person name="Brannstrom I.O."/>
            <person name="Guillou S."/>
            <person name="Cros-Aarteil S."/>
            <person name="Calhoun S."/>
            <person name="Kuo A."/>
            <person name="Mondo S."/>
            <person name="Pangilinan J."/>
            <person name="Riley R."/>
            <person name="Labutti K."/>
            <person name="Andreopoulos B."/>
            <person name="Lipzen A."/>
            <person name="Chen C."/>
            <person name="Yanf M."/>
            <person name="Daum C."/>
            <person name="Ng V."/>
            <person name="Clum A."/>
            <person name="Steindorff A."/>
            <person name="Ohm R."/>
            <person name="Martin F."/>
            <person name="Silar P."/>
            <person name="Natvig D."/>
            <person name="Lalanne C."/>
            <person name="Gautier V."/>
            <person name="Ament-Velasquez S.L."/>
            <person name="Kruys A."/>
            <person name="Hutchinson M.I."/>
            <person name="Powell A.J."/>
            <person name="Barry K."/>
            <person name="Miller A.N."/>
            <person name="Grigoriev I.V."/>
            <person name="Debuchy R."/>
            <person name="Gladieux P."/>
            <person name="Thoren M.H."/>
            <person name="Johannesson H."/>
        </authorList>
    </citation>
    <scope>NUCLEOTIDE SEQUENCE</scope>
    <source>
        <strain evidence="1">CBS 955.72</strain>
    </source>
</reference>
<keyword evidence="2" id="KW-1185">Reference proteome</keyword>
<feature type="non-terminal residue" evidence="1">
    <location>
        <position position="310"/>
    </location>
</feature>
<evidence type="ECO:0000313" key="1">
    <source>
        <dbReference type="EMBL" id="KAK3364376.1"/>
    </source>
</evidence>
<dbReference type="EMBL" id="JAUIQD010000001">
    <property type="protein sequence ID" value="KAK3364376.1"/>
    <property type="molecule type" value="Genomic_DNA"/>
</dbReference>
<comment type="caution">
    <text evidence="1">The sequence shown here is derived from an EMBL/GenBank/DDBJ whole genome shotgun (WGS) entry which is preliminary data.</text>
</comment>
<proteinExistence type="predicted"/>
<gene>
    <name evidence="1" type="ORF">B0T25DRAFT_493164</name>
</gene>
<name>A0AAJ0HWU7_9PEZI</name>
<dbReference type="AlphaFoldDB" id="A0AAJ0HWU7"/>
<sequence length="310" mass="35190">MATPITYPPVGGPQIERLLLDTLPTLEEIFQHIINARYSTLTFPWPEDQLESLDAYLVSKAHELGQANLKIRRFEYDFESATVYLNMKVVESNFHSVFTIYSANYVEYEIEVGIPHVKDENIQRRLRATINRGTGSIVAKKSSVQADWSLGCADSKIPRLICEEKARRYFRRWDSVQVVFIIDIAYPSHDAATVSLLTRSGWVQHREAFFDGNADEQPAGQVGLYYSDLIGPTGLPPAYCRSEALGPNIVVPFEVLRYILTIARNVHTGKTSLDDYEPGHVERMARQLIDKDAQIIHKDAQLIHKDAQLI</sequence>
<evidence type="ECO:0000313" key="2">
    <source>
        <dbReference type="Proteomes" id="UP001275084"/>
    </source>
</evidence>
<dbReference type="Proteomes" id="UP001275084">
    <property type="component" value="Unassembled WGS sequence"/>
</dbReference>
<organism evidence="1 2">
    <name type="scientific">Lasiosphaeria hispida</name>
    <dbReference type="NCBI Taxonomy" id="260671"/>
    <lineage>
        <taxon>Eukaryota</taxon>
        <taxon>Fungi</taxon>
        <taxon>Dikarya</taxon>
        <taxon>Ascomycota</taxon>
        <taxon>Pezizomycotina</taxon>
        <taxon>Sordariomycetes</taxon>
        <taxon>Sordariomycetidae</taxon>
        <taxon>Sordariales</taxon>
        <taxon>Lasiosphaeriaceae</taxon>
        <taxon>Lasiosphaeria</taxon>
    </lineage>
</organism>
<reference evidence="1" key="1">
    <citation type="journal article" date="2023" name="Mol. Phylogenet. Evol.">
        <title>Genome-scale phylogeny and comparative genomics of the fungal order Sordariales.</title>
        <authorList>
            <person name="Hensen N."/>
            <person name="Bonometti L."/>
            <person name="Westerberg I."/>
            <person name="Brannstrom I.O."/>
            <person name="Guillou S."/>
            <person name="Cros-Aarteil S."/>
            <person name="Calhoun S."/>
            <person name="Haridas S."/>
            <person name="Kuo A."/>
            <person name="Mondo S."/>
            <person name="Pangilinan J."/>
            <person name="Riley R."/>
            <person name="LaButti K."/>
            <person name="Andreopoulos B."/>
            <person name="Lipzen A."/>
            <person name="Chen C."/>
            <person name="Yan M."/>
            <person name="Daum C."/>
            <person name="Ng V."/>
            <person name="Clum A."/>
            <person name="Steindorff A."/>
            <person name="Ohm R.A."/>
            <person name="Martin F."/>
            <person name="Silar P."/>
            <person name="Natvig D.O."/>
            <person name="Lalanne C."/>
            <person name="Gautier V."/>
            <person name="Ament-Velasquez S.L."/>
            <person name="Kruys A."/>
            <person name="Hutchinson M.I."/>
            <person name="Powell A.J."/>
            <person name="Barry K."/>
            <person name="Miller A.N."/>
            <person name="Grigoriev I.V."/>
            <person name="Debuchy R."/>
            <person name="Gladieux P."/>
            <person name="Hiltunen Thoren M."/>
            <person name="Johannesson H."/>
        </authorList>
    </citation>
    <scope>NUCLEOTIDE SEQUENCE</scope>
    <source>
        <strain evidence="1">CBS 955.72</strain>
    </source>
</reference>
<accession>A0AAJ0HWU7</accession>